<evidence type="ECO:0000313" key="3">
    <source>
        <dbReference type="Proteomes" id="UP000288943"/>
    </source>
</evidence>
<dbReference type="AlphaFoldDB" id="A0A410WVZ2"/>
<dbReference type="EMBL" id="CP026520">
    <property type="protein sequence ID" value="QAV18599.1"/>
    <property type="molecule type" value="Genomic_DNA"/>
</dbReference>
<dbReference type="EMBL" id="JAMDMJ010000023">
    <property type="protein sequence ID" value="MCY9597611.1"/>
    <property type="molecule type" value="Genomic_DNA"/>
</dbReference>
<protein>
    <submittedName>
        <fullName evidence="2">N-acyl-D-glucosamine 2-epimerase</fullName>
    </submittedName>
</protein>
<evidence type="ECO:0000313" key="2">
    <source>
        <dbReference type="EMBL" id="QAV18599.1"/>
    </source>
</evidence>
<name>A0A410WVZ2_9BACL</name>
<proteinExistence type="predicted"/>
<reference evidence="2 3" key="1">
    <citation type="submission" date="2018-01" db="EMBL/GenBank/DDBJ databases">
        <title>The whole genome sequencing and assembly of Paenibacillus chitinolyticus KCCM 41400 strain.</title>
        <authorList>
            <person name="Kim J.-Y."/>
            <person name="Park M.-K."/>
            <person name="Lee Y.-J."/>
            <person name="Yi H."/>
            <person name="Bahn Y.-S."/>
            <person name="Kim J.F."/>
            <person name="Lee D.-W."/>
        </authorList>
    </citation>
    <scope>NUCLEOTIDE SEQUENCE [LARGE SCALE GENOMIC DNA]</scope>
    <source>
        <strain evidence="2 3">KCCM 41400</strain>
    </source>
</reference>
<dbReference type="RefSeq" id="WP_042228049.1">
    <property type="nucleotide sequence ID" value="NZ_CP026520.1"/>
</dbReference>
<dbReference type="KEGG" id="pchi:PC41400_13305"/>
<reference evidence="1 4" key="2">
    <citation type="submission" date="2022-05" db="EMBL/GenBank/DDBJ databases">
        <title>Genome Sequencing of Bee-Associated Microbes.</title>
        <authorList>
            <person name="Dunlap C."/>
        </authorList>
    </citation>
    <scope>NUCLEOTIDE SEQUENCE [LARGE SCALE GENOMIC DNA]</scope>
    <source>
        <strain evidence="1 4">NRRL B-23120</strain>
    </source>
</reference>
<dbReference type="Proteomes" id="UP001527202">
    <property type="component" value="Unassembled WGS sequence"/>
</dbReference>
<gene>
    <name evidence="1" type="ORF">M5X16_17755</name>
    <name evidence="2" type="ORF">PC41400_13305</name>
</gene>
<organism evidence="2 3">
    <name type="scientific">Paenibacillus chitinolyticus</name>
    <dbReference type="NCBI Taxonomy" id="79263"/>
    <lineage>
        <taxon>Bacteria</taxon>
        <taxon>Bacillati</taxon>
        <taxon>Bacillota</taxon>
        <taxon>Bacilli</taxon>
        <taxon>Bacillales</taxon>
        <taxon>Paenibacillaceae</taxon>
        <taxon>Paenibacillus</taxon>
    </lineage>
</organism>
<dbReference type="InterPro" id="IPR017853">
    <property type="entry name" value="GH"/>
</dbReference>
<dbReference type="GeneID" id="95375790"/>
<dbReference type="Gene3D" id="3.20.20.80">
    <property type="entry name" value="Glycosidases"/>
    <property type="match status" value="1"/>
</dbReference>
<evidence type="ECO:0000313" key="4">
    <source>
        <dbReference type="Proteomes" id="UP001527202"/>
    </source>
</evidence>
<dbReference type="Proteomes" id="UP000288943">
    <property type="component" value="Chromosome"/>
</dbReference>
<keyword evidence="4" id="KW-1185">Reference proteome</keyword>
<accession>A0A410WVZ2</accession>
<dbReference type="SUPFAM" id="SSF51445">
    <property type="entry name" value="(Trans)glycosidases"/>
    <property type="match status" value="1"/>
</dbReference>
<dbReference type="OrthoDB" id="5171802at2"/>
<evidence type="ECO:0000313" key="1">
    <source>
        <dbReference type="EMBL" id="MCY9597611.1"/>
    </source>
</evidence>
<sequence length="509" mass="56951">MTSWKKHGPDPRRSKGRLVQTLTLTILMTFLVHLLSAVPALAQEDLALSPPPHSKAAEKKRKEAALKGPSIQVDPSFPYYQNRSPESIADELLQRGYKTVHYFVVNETDVNRSFIEALQAKGIGVWALVLGNGSYSTARFPADWPSWQMELLKPLNDGYYRFSPHSPAYVQWKKQALAKLVRDYPFDGIEVAEPYFPEWDGINRGVYGDVGPLAQKAFRDKTGLEMPDFTNASSPRYYLTDTAAYLKWVDFRVEAVNDFLNELMNGKGGVREARPNILVATWSLAIDAGPGSFDKLRELQGLDAAAMVGRVKPDIHFLQTHWPDWLKPQESLPPDYVKHYRVFADKIKAEYPDLPLGVQADIGSALSMVKDGGWVSAFSDSVRALGYSTWTAYEYHLGGYMYKEAPVPGKAQRLSRTEVKIPFQKRIDEGSAKSEGNVTVSAGTQSFTLNPGEISVDGSNLLIRSDRLPKKEFRLTLRGIKDTPGFWFYNKTQTPNVIGGNVAVEVPKQ</sequence>